<organism evidence="1 2">
    <name type="scientific">Nostoc sphaeroides CCNUC1</name>
    <dbReference type="NCBI Taxonomy" id="2653204"/>
    <lineage>
        <taxon>Bacteria</taxon>
        <taxon>Bacillati</taxon>
        <taxon>Cyanobacteriota</taxon>
        <taxon>Cyanophyceae</taxon>
        <taxon>Nostocales</taxon>
        <taxon>Nostocaceae</taxon>
        <taxon>Nostoc</taxon>
    </lineage>
</organism>
<dbReference type="AlphaFoldDB" id="A0A5P8W3M2"/>
<protein>
    <submittedName>
        <fullName evidence="1">Uncharacterized protein</fullName>
    </submittedName>
</protein>
<dbReference type="EMBL" id="CP045226">
    <property type="protein sequence ID" value="QFS47313.1"/>
    <property type="molecule type" value="Genomic_DNA"/>
</dbReference>
<reference evidence="1 2" key="1">
    <citation type="submission" date="2019-10" db="EMBL/GenBank/DDBJ databases">
        <title>Genomic and transcriptomic insights into the perfect genentic adaptation of a filamentous nitrogen-fixing cyanobacterium to rice fields.</title>
        <authorList>
            <person name="Chen Z."/>
        </authorList>
    </citation>
    <scope>NUCLEOTIDE SEQUENCE [LARGE SCALE GENOMIC DNA]</scope>
    <source>
        <strain evidence="1">CCNUC1</strain>
    </source>
</reference>
<gene>
    <name evidence="1" type="ORF">GXM_04803</name>
</gene>
<keyword evidence="2" id="KW-1185">Reference proteome</keyword>
<accession>A0A5P8W3M2</accession>
<sequence>MRLLKEFAQSLDIPMSEALRTLVQSLAIRRPPHSLNE</sequence>
<proteinExistence type="predicted"/>
<evidence type="ECO:0000313" key="2">
    <source>
        <dbReference type="Proteomes" id="UP000326678"/>
    </source>
</evidence>
<name>A0A5P8W3M2_9NOSO</name>
<dbReference type="Proteomes" id="UP000326678">
    <property type="component" value="Chromosome Gxm1"/>
</dbReference>
<dbReference type="KEGG" id="nsh:GXM_04803"/>
<evidence type="ECO:0000313" key="1">
    <source>
        <dbReference type="EMBL" id="QFS47313.1"/>
    </source>
</evidence>